<accession>A0A0F9CGR2</accession>
<organism evidence="1">
    <name type="scientific">marine sediment metagenome</name>
    <dbReference type="NCBI Taxonomy" id="412755"/>
    <lineage>
        <taxon>unclassified sequences</taxon>
        <taxon>metagenomes</taxon>
        <taxon>ecological metagenomes</taxon>
    </lineage>
</organism>
<evidence type="ECO:0000313" key="1">
    <source>
        <dbReference type="EMBL" id="KKL48279.1"/>
    </source>
</evidence>
<gene>
    <name evidence="1" type="ORF">LCGC14_2327100</name>
</gene>
<reference evidence="1" key="1">
    <citation type="journal article" date="2015" name="Nature">
        <title>Complex archaea that bridge the gap between prokaryotes and eukaryotes.</title>
        <authorList>
            <person name="Spang A."/>
            <person name="Saw J.H."/>
            <person name="Jorgensen S.L."/>
            <person name="Zaremba-Niedzwiedzka K."/>
            <person name="Martijn J."/>
            <person name="Lind A.E."/>
            <person name="van Eijk R."/>
            <person name="Schleper C."/>
            <person name="Guy L."/>
            <person name="Ettema T.J."/>
        </authorList>
    </citation>
    <scope>NUCLEOTIDE SEQUENCE</scope>
</reference>
<dbReference type="AlphaFoldDB" id="A0A0F9CGR2"/>
<name>A0A0F9CGR2_9ZZZZ</name>
<comment type="caution">
    <text evidence="1">The sequence shown here is derived from an EMBL/GenBank/DDBJ whole genome shotgun (WGS) entry which is preliminary data.</text>
</comment>
<proteinExistence type="predicted"/>
<protein>
    <submittedName>
        <fullName evidence="1">Uncharacterized protein</fullName>
    </submittedName>
</protein>
<sequence>MATPKGAKFTEEHVANLMESRRTSQAWREGRKRAAEKMRGRAPSLAAIAGSLATRTIKSLGLTRISAPTLWETYFQLHLARLKARREALAA</sequence>
<dbReference type="EMBL" id="LAZR01033371">
    <property type="protein sequence ID" value="KKL48279.1"/>
    <property type="molecule type" value="Genomic_DNA"/>
</dbReference>